<gene>
    <name evidence="2" type="ORF">D7I46_09235</name>
</gene>
<dbReference type="GO" id="GO:0003723">
    <property type="term" value="F:RNA binding"/>
    <property type="evidence" value="ECO:0007669"/>
    <property type="project" value="InterPro"/>
</dbReference>
<dbReference type="AlphaFoldDB" id="A0A387BJQ6"/>
<dbReference type="InterPro" id="IPR005146">
    <property type="entry name" value="B3/B4_tRNA-bd"/>
</dbReference>
<dbReference type="Gene3D" id="3.50.40.10">
    <property type="entry name" value="Phenylalanyl-trna Synthetase, Chain B, domain 3"/>
    <property type="match status" value="1"/>
</dbReference>
<dbReference type="Pfam" id="PF03483">
    <property type="entry name" value="B3_4"/>
    <property type="match status" value="1"/>
</dbReference>
<evidence type="ECO:0000259" key="1">
    <source>
        <dbReference type="SMART" id="SM00873"/>
    </source>
</evidence>
<dbReference type="PANTHER" id="PTHR39209">
    <property type="match status" value="1"/>
</dbReference>
<keyword evidence="3" id="KW-1185">Reference proteome</keyword>
<evidence type="ECO:0000313" key="3">
    <source>
        <dbReference type="Proteomes" id="UP000269374"/>
    </source>
</evidence>
<protein>
    <recommendedName>
        <fullName evidence="1">B3/B4 tRNA-binding domain-containing protein</fullName>
    </recommendedName>
</protein>
<dbReference type="OrthoDB" id="276580at2"/>
<sequence>MAKFIVTKEFWELFPDAHFGIVLAKNFDNSGKTPDEVLQLLNKANEQSEKFTQEDIFSENPAVTVWREAYKKFKTKKGARSSIENLLKRVSKGKEVGTINPLVDLYNSISLMYGLPAGGEDLDTFVGDMRLTKARGGEEFIGIGEEKSEPCLADEVAYLDEAGAVCRCWNWRDGKRTMLTDETRNAFLIVESCVAEQESAVHEATEKLSALINEHFGLRTTVGIVDKAHPNLEL</sequence>
<evidence type="ECO:0000313" key="2">
    <source>
        <dbReference type="EMBL" id="AYG01267.1"/>
    </source>
</evidence>
<dbReference type="GO" id="GO:0004826">
    <property type="term" value="F:phenylalanine-tRNA ligase activity"/>
    <property type="evidence" value="ECO:0007669"/>
    <property type="project" value="InterPro"/>
</dbReference>
<proteinExistence type="predicted"/>
<dbReference type="RefSeq" id="WP_120772641.1">
    <property type="nucleotide sequence ID" value="NZ_CP032627.1"/>
</dbReference>
<dbReference type="SMART" id="SM00873">
    <property type="entry name" value="B3_4"/>
    <property type="match status" value="1"/>
</dbReference>
<dbReference type="PANTHER" id="PTHR39209:SF2">
    <property type="entry name" value="CYTOPLASMIC PROTEIN"/>
    <property type="match status" value="1"/>
</dbReference>
<feature type="domain" description="B3/B4 tRNA-binding" evidence="1">
    <location>
        <begin position="64"/>
        <end position="217"/>
    </location>
</feature>
<name>A0A387BJQ6_9LACT</name>
<dbReference type="KEGG" id="lact:D7I46_09235"/>
<dbReference type="SUPFAM" id="SSF56037">
    <property type="entry name" value="PheT/TilS domain"/>
    <property type="match status" value="1"/>
</dbReference>
<dbReference type="Proteomes" id="UP000269374">
    <property type="component" value="Chromosome"/>
</dbReference>
<dbReference type="EMBL" id="CP032627">
    <property type="protein sequence ID" value="AYG01267.1"/>
    <property type="molecule type" value="Genomic_DNA"/>
</dbReference>
<dbReference type="InterPro" id="IPR020825">
    <property type="entry name" value="Phe-tRNA_synthase-like_B3/B4"/>
</dbReference>
<accession>A0A387BJQ6</accession>
<reference evidence="2 3" key="1">
    <citation type="submission" date="2018-09" db="EMBL/GenBank/DDBJ databases">
        <title>Genome sequencing of strain 1JSPR-7.</title>
        <authorList>
            <person name="Heo J."/>
            <person name="Kim S.-J."/>
            <person name="Kwon S.-W."/>
        </authorList>
    </citation>
    <scope>NUCLEOTIDE SEQUENCE [LARGE SCALE GENOMIC DNA]</scope>
    <source>
        <strain evidence="2 3">1JSPR-7</strain>
    </source>
</reference>
<organism evidence="2 3">
    <name type="scientific">Lactococcus allomyrinae</name>
    <dbReference type="NCBI Taxonomy" id="2419773"/>
    <lineage>
        <taxon>Bacteria</taxon>
        <taxon>Bacillati</taxon>
        <taxon>Bacillota</taxon>
        <taxon>Bacilli</taxon>
        <taxon>Lactobacillales</taxon>
        <taxon>Streptococcaceae</taxon>
        <taxon>Lactococcus</taxon>
    </lineage>
</organism>